<sequence>MMNLKLTGPSCICVLFADLMALLIYYIIVPVPFCCFCKKYFLNNAKVMRHQEISPSQCNLSTAVICSLMPGLNQLGRRLLSGDFFQSIGAWCLLKDFMNGKKMGRESNHTTYTLRMAVPSFLLVYLILGEVQKEKSFIPSLLSQLHHHHLWNGFMAWYPVTTAIGKLSFDGPECIKEIQIKTEETKSISQFFSKKDIRAKPPIKSEPVEATEQESVKYEPENRSTFENKRMKAEPVQNGLQKSVKEEPESQLTLDKHTTKAEPVQNSQQKSVKEEPQSQSTPQNSRMEGEQEGNSHKKNVKEEHDESQDDYHQTTTKKDDGNNTSDISTLSPKGATASTEKRDYAEFSAHAKPSAKETERRHTTPVRKKSKGADDKQPTLFSYFGRS</sequence>
<feature type="compositionally biased region" description="Basic and acidic residues" evidence="1">
    <location>
        <begin position="214"/>
        <end position="233"/>
    </location>
</feature>
<keyword evidence="2" id="KW-0812">Transmembrane</keyword>
<feature type="compositionally biased region" description="Polar residues" evidence="1">
    <location>
        <begin position="322"/>
        <end position="331"/>
    </location>
</feature>
<keyword evidence="2" id="KW-1133">Transmembrane helix</keyword>
<evidence type="ECO:0000256" key="2">
    <source>
        <dbReference type="SAM" id="Phobius"/>
    </source>
</evidence>
<feature type="transmembrane region" description="Helical" evidence="2">
    <location>
        <begin position="12"/>
        <end position="33"/>
    </location>
</feature>
<reference evidence="3" key="2">
    <citation type="journal article" date="2024" name="Plant">
        <title>Genomic evolution and insights into agronomic trait innovations of Sesamum species.</title>
        <authorList>
            <person name="Miao H."/>
            <person name="Wang L."/>
            <person name="Qu L."/>
            <person name="Liu H."/>
            <person name="Sun Y."/>
            <person name="Le M."/>
            <person name="Wang Q."/>
            <person name="Wei S."/>
            <person name="Zheng Y."/>
            <person name="Lin W."/>
            <person name="Duan Y."/>
            <person name="Cao H."/>
            <person name="Xiong S."/>
            <person name="Wang X."/>
            <person name="Wei L."/>
            <person name="Li C."/>
            <person name="Ma Q."/>
            <person name="Ju M."/>
            <person name="Zhao R."/>
            <person name="Li G."/>
            <person name="Mu C."/>
            <person name="Tian Q."/>
            <person name="Mei H."/>
            <person name="Zhang T."/>
            <person name="Gao T."/>
            <person name="Zhang H."/>
        </authorList>
    </citation>
    <scope>NUCLEOTIDE SEQUENCE</scope>
    <source>
        <strain evidence="3">G02</strain>
    </source>
</reference>
<accession>A0AAW2W3Z6</accession>
<gene>
    <name evidence="3" type="ORF">Sradi_0376800</name>
</gene>
<evidence type="ECO:0000313" key="3">
    <source>
        <dbReference type="EMBL" id="KAL0436689.1"/>
    </source>
</evidence>
<proteinExistence type="predicted"/>
<name>A0AAW2W3Z6_SESRA</name>
<dbReference type="EMBL" id="JACGWJ010000002">
    <property type="protein sequence ID" value="KAL0436689.1"/>
    <property type="molecule type" value="Genomic_DNA"/>
</dbReference>
<comment type="caution">
    <text evidence="3">The sequence shown here is derived from an EMBL/GenBank/DDBJ whole genome shotgun (WGS) entry which is preliminary data.</text>
</comment>
<dbReference type="AlphaFoldDB" id="A0AAW2W3Z6"/>
<protein>
    <submittedName>
        <fullName evidence="3">Uncharacterized protein</fullName>
    </submittedName>
</protein>
<feature type="compositionally biased region" description="Basic and acidic residues" evidence="1">
    <location>
        <begin position="243"/>
        <end position="260"/>
    </location>
</feature>
<reference evidence="3" key="1">
    <citation type="submission" date="2020-06" db="EMBL/GenBank/DDBJ databases">
        <authorList>
            <person name="Li T."/>
            <person name="Hu X."/>
            <person name="Zhang T."/>
            <person name="Song X."/>
            <person name="Zhang H."/>
            <person name="Dai N."/>
            <person name="Sheng W."/>
            <person name="Hou X."/>
            <person name="Wei L."/>
        </authorList>
    </citation>
    <scope>NUCLEOTIDE SEQUENCE</scope>
    <source>
        <strain evidence="3">G02</strain>
        <tissue evidence="3">Leaf</tissue>
    </source>
</reference>
<feature type="compositionally biased region" description="Polar residues" evidence="1">
    <location>
        <begin position="277"/>
        <end position="286"/>
    </location>
</feature>
<evidence type="ECO:0000256" key="1">
    <source>
        <dbReference type="SAM" id="MobiDB-lite"/>
    </source>
</evidence>
<keyword evidence="2" id="KW-0472">Membrane</keyword>
<feature type="region of interest" description="Disordered" evidence="1">
    <location>
        <begin position="202"/>
        <end position="387"/>
    </location>
</feature>
<feature type="compositionally biased region" description="Basic and acidic residues" evidence="1">
    <location>
        <begin position="287"/>
        <end position="321"/>
    </location>
</feature>
<organism evidence="3">
    <name type="scientific">Sesamum radiatum</name>
    <name type="common">Black benniseed</name>
    <dbReference type="NCBI Taxonomy" id="300843"/>
    <lineage>
        <taxon>Eukaryota</taxon>
        <taxon>Viridiplantae</taxon>
        <taxon>Streptophyta</taxon>
        <taxon>Embryophyta</taxon>
        <taxon>Tracheophyta</taxon>
        <taxon>Spermatophyta</taxon>
        <taxon>Magnoliopsida</taxon>
        <taxon>eudicotyledons</taxon>
        <taxon>Gunneridae</taxon>
        <taxon>Pentapetalae</taxon>
        <taxon>asterids</taxon>
        <taxon>lamiids</taxon>
        <taxon>Lamiales</taxon>
        <taxon>Pedaliaceae</taxon>
        <taxon>Sesamum</taxon>
    </lineage>
</organism>